<evidence type="ECO:0000256" key="1">
    <source>
        <dbReference type="SAM" id="MobiDB-lite"/>
    </source>
</evidence>
<dbReference type="InParanoid" id="A0A2P6NYT5"/>
<evidence type="ECO:0000313" key="4">
    <source>
        <dbReference type="Proteomes" id="UP000241769"/>
    </source>
</evidence>
<sequence>MSAEETKEETPQVEAATENGASDAPPASEEQPAQETSTTQPLDTTSPCWYYIDDSQVQQGPFSFKDLFLWWKSGYFNDQTMVRNVWEENFSPLSQVNDFANISAELQEAIFEEQRQVAAKAMQDQYTLQTDPNFISGPDYSTGQQVQYEDYAVKGTFNTRGKFATIDSSGYYGAQGVPSDKDLKMMSEYFDMSQYQAQKQAAAETGEKKRKQVKGSKKFWKERKDAKRKAKLIAEYLAD</sequence>
<dbReference type="Gene3D" id="3.30.1490.40">
    <property type="match status" value="1"/>
</dbReference>
<dbReference type="SUPFAM" id="SSF55277">
    <property type="entry name" value="GYF domain"/>
    <property type="match status" value="1"/>
</dbReference>
<dbReference type="EMBL" id="MDYQ01000005">
    <property type="protein sequence ID" value="PRP89123.1"/>
    <property type="molecule type" value="Genomic_DNA"/>
</dbReference>
<reference evidence="3 4" key="1">
    <citation type="journal article" date="2018" name="Genome Biol. Evol.">
        <title>Multiple Roots of Fruiting Body Formation in Amoebozoa.</title>
        <authorList>
            <person name="Hillmann F."/>
            <person name="Forbes G."/>
            <person name="Novohradska S."/>
            <person name="Ferling I."/>
            <person name="Riege K."/>
            <person name="Groth M."/>
            <person name="Westermann M."/>
            <person name="Marz M."/>
            <person name="Spaller T."/>
            <person name="Winckler T."/>
            <person name="Schaap P."/>
            <person name="Glockner G."/>
        </authorList>
    </citation>
    <scope>NUCLEOTIDE SEQUENCE [LARGE SCALE GENOMIC DNA]</scope>
    <source>
        <strain evidence="3 4">Jena</strain>
    </source>
</reference>
<gene>
    <name evidence="3" type="ORF">PROFUN_01843</name>
</gene>
<evidence type="ECO:0000313" key="3">
    <source>
        <dbReference type="EMBL" id="PRP89123.1"/>
    </source>
</evidence>
<feature type="compositionally biased region" description="Basic and acidic residues" evidence="1">
    <location>
        <begin position="1"/>
        <end position="10"/>
    </location>
</feature>
<protein>
    <recommendedName>
        <fullName evidence="2">GYF domain-containing protein</fullName>
    </recommendedName>
</protein>
<accession>A0A2P6NYT5</accession>
<feature type="region of interest" description="Disordered" evidence="1">
    <location>
        <begin position="201"/>
        <end position="222"/>
    </location>
</feature>
<dbReference type="InterPro" id="IPR003169">
    <property type="entry name" value="GYF"/>
</dbReference>
<dbReference type="InterPro" id="IPR035445">
    <property type="entry name" value="GYF-like_dom_sf"/>
</dbReference>
<feature type="region of interest" description="Disordered" evidence="1">
    <location>
        <begin position="1"/>
        <end position="43"/>
    </location>
</feature>
<comment type="caution">
    <text evidence="3">The sequence shown here is derived from an EMBL/GenBank/DDBJ whole genome shotgun (WGS) entry which is preliminary data.</text>
</comment>
<proteinExistence type="predicted"/>
<feature type="compositionally biased region" description="Polar residues" evidence="1">
    <location>
        <begin position="31"/>
        <end position="43"/>
    </location>
</feature>
<name>A0A2P6NYT5_9EUKA</name>
<feature type="domain" description="GYF" evidence="2">
    <location>
        <begin position="46"/>
        <end position="103"/>
    </location>
</feature>
<dbReference type="AlphaFoldDB" id="A0A2P6NYT5"/>
<feature type="compositionally biased region" description="Basic residues" evidence="1">
    <location>
        <begin position="208"/>
        <end position="222"/>
    </location>
</feature>
<dbReference type="OrthoDB" id="48509at2759"/>
<dbReference type="Pfam" id="PF02213">
    <property type="entry name" value="GYF"/>
    <property type="match status" value="1"/>
</dbReference>
<dbReference type="PROSITE" id="PS50829">
    <property type="entry name" value="GYF"/>
    <property type="match status" value="1"/>
</dbReference>
<organism evidence="3 4">
    <name type="scientific">Planoprotostelium fungivorum</name>
    <dbReference type="NCBI Taxonomy" id="1890364"/>
    <lineage>
        <taxon>Eukaryota</taxon>
        <taxon>Amoebozoa</taxon>
        <taxon>Evosea</taxon>
        <taxon>Variosea</taxon>
        <taxon>Cavosteliida</taxon>
        <taxon>Cavosteliaceae</taxon>
        <taxon>Planoprotostelium</taxon>
    </lineage>
</organism>
<keyword evidence="4" id="KW-1185">Reference proteome</keyword>
<dbReference type="SMART" id="SM00444">
    <property type="entry name" value="GYF"/>
    <property type="match status" value="1"/>
</dbReference>
<dbReference type="Proteomes" id="UP000241769">
    <property type="component" value="Unassembled WGS sequence"/>
</dbReference>
<evidence type="ECO:0000259" key="2">
    <source>
        <dbReference type="PROSITE" id="PS50829"/>
    </source>
</evidence>